<dbReference type="EMBL" id="FNSV01000008">
    <property type="protein sequence ID" value="SED96621.1"/>
    <property type="molecule type" value="Genomic_DNA"/>
</dbReference>
<keyword evidence="3" id="KW-1185">Reference proteome</keyword>
<dbReference type="Pfam" id="PF07690">
    <property type="entry name" value="MFS_1"/>
    <property type="match status" value="1"/>
</dbReference>
<dbReference type="Proteomes" id="UP000183561">
    <property type="component" value="Unassembled WGS sequence"/>
</dbReference>
<reference evidence="3" key="1">
    <citation type="submission" date="2016-10" db="EMBL/GenBank/DDBJ databases">
        <authorList>
            <person name="Varghese N."/>
            <person name="Submissions S."/>
        </authorList>
    </citation>
    <scope>NUCLEOTIDE SEQUENCE [LARGE SCALE GENOMIC DNA]</scope>
    <source>
        <strain evidence="3">DSM 44498</strain>
    </source>
</reference>
<sequence length="405" mass="41799">MTKTQTTAPSVAAATGTGTALFGIVLIAVNMRTSTAGVGPTLPSIINELNWSAALSSGLVVIPLLCYAVLSPLAPAISRVFGINRTVLMSLAVVAAGIALRSLPGPIWIWVGTGLLGAGIGVLNVVAPALIKRDFANRVGPVTATYSAVQGGAAALATAAVAVIIGISSDLWRLALASSVLFAIGGCIFWGLRVFGTEHVPPRKPLAAQRRTGARRRPWRRPLAWHLAVFMSMQATVFYVLITWLPTIEQEHGITALHASLHQSYLQGASLIATVFGASLLLRGPGQRAIVVVATAVMAIGIIGILTLPTLAAVWAALVGAGGGLTLVTALTLFSLRTTHPAETAAVSAMAQAVGYLVAAAGPVLLGLLRDMTDSWGPVLMILLGLLIIQAISGLRAAKPGHVWD</sequence>
<feature type="transmembrane region" description="Helical" evidence="1">
    <location>
        <begin position="346"/>
        <end position="369"/>
    </location>
</feature>
<dbReference type="AlphaFoldDB" id="A0A1H5EZU0"/>
<organism evidence="2 3">
    <name type="scientific">Rhodococcus koreensis</name>
    <dbReference type="NCBI Taxonomy" id="99653"/>
    <lineage>
        <taxon>Bacteria</taxon>
        <taxon>Bacillati</taxon>
        <taxon>Actinomycetota</taxon>
        <taxon>Actinomycetes</taxon>
        <taxon>Mycobacteriales</taxon>
        <taxon>Nocardiaceae</taxon>
        <taxon>Rhodococcus</taxon>
    </lineage>
</organism>
<dbReference type="InterPro" id="IPR052524">
    <property type="entry name" value="MFS_Cyanate_Porter"/>
</dbReference>
<protein>
    <submittedName>
        <fullName evidence="2">MFS transporter, CP family, cyanate transporter</fullName>
    </submittedName>
</protein>
<accession>A0A1H5EZU0</accession>
<dbReference type="GO" id="GO:0022857">
    <property type="term" value="F:transmembrane transporter activity"/>
    <property type="evidence" value="ECO:0007669"/>
    <property type="project" value="InterPro"/>
</dbReference>
<feature type="transmembrane region" description="Helical" evidence="1">
    <location>
        <begin position="223"/>
        <end position="245"/>
    </location>
</feature>
<feature type="transmembrane region" description="Helical" evidence="1">
    <location>
        <begin position="107"/>
        <end position="131"/>
    </location>
</feature>
<keyword evidence="1" id="KW-1133">Transmembrane helix</keyword>
<feature type="transmembrane region" description="Helical" evidence="1">
    <location>
        <begin position="12"/>
        <end position="31"/>
    </location>
</feature>
<proteinExistence type="predicted"/>
<feature type="transmembrane region" description="Helical" evidence="1">
    <location>
        <begin position="375"/>
        <end position="395"/>
    </location>
</feature>
<keyword evidence="1" id="KW-0472">Membrane</keyword>
<dbReference type="PANTHER" id="PTHR23523">
    <property type="match status" value="1"/>
</dbReference>
<evidence type="ECO:0000313" key="3">
    <source>
        <dbReference type="Proteomes" id="UP000183561"/>
    </source>
</evidence>
<dbReference type="PANTHER" id="PTHR23523:SF2">
    <property type="entry name" value="2-NITROIMIDAZOLE TRANSPORTER"/>
    <property type="match status" value="1"/>
</dbReference>
<feature type="transmembrane region" description="Helical" evidence="1">
    <location>
        <begin position="314"/>
        <end position="334"/>
    </location>
</feature>
<gene>
    <name evidence="2" type="ORF">SAMN04490239_9433</name>
</gene>
<feature type="transmembrane region" description="Helical" evidence="1">
    <location>
        <begin position="265"/>
        <end position="282"/>
    </location>
</feature>
<name>A0A1H5EZU0_9NOCA</name>
<feature type="transmembrane region" description="Helical" evidence="1">
    <location>
        <begin position="289"/>
        <end position="308"/>
    </location>
</feature>
<dbReference type="SUPFAM" id="SSF103473">
    <property type="entry name" value="MFS general substrate transporter"/>
    <property type="match status" value="1"/>
</dbReference>
<dbReference type="InterPro" id="IPR036259">
    <property type="entry name" value="MFS_trans_sf"/>
</dbReference>
<evidence type="ECO:0000313" key="2">
    <source>
        <dbReference type="EMBL" id="SED96621.1"/>
    </source>
</evidence>
<keyword evidence="1" id="KW-0812">Transmembrane</keyword>
<feature type="transmembrane region" description="Helical" evidence="1">
    <location>
        <begin position="82"/>
        <end position="101"/>
    </location>
</feature>
<dbReference type="Gene3D" id="1.20.1250.20">
    <property type="entry name" value="MFS general substrate transporter like domains"/>
    <property type="match status" value="1"/>
</dbReference>
<dbReference type="InterPro" id="IPR011701">
    <property type="entry name" value="MFS"/>
</dbReference>
<feature type="transmembrane region" description="Helical" evidence="1">
    <location>
        <begin position="174"/>
        <end position="195"/>
    </location>
</feature>
<evidence type="ECO:0000256" key="1">
    <source>
        <dbReference type="SAM" id="Phobius"/>
    </source>
</evidence>
<dbReference type="OrthoDB" id="5317164at2"/>
<dbReference type="RefSeq" id="WP_072949715.1">
    <property type="nucleotide sequence ID" value="NZ_FNSV01000008.1"/>
</dbReference>
<feature type="transmembrane region" description="Helical" evidence="1">
    <location>
        <begin position="51"/>
        <end position="70"/>
    </location>
</feature>
<feature type="transmembrane region" description="Helical" evidence="1">
    <location>
        <begin position="143"/>
        <end position="168"/>
    </location>
</feature>